<feature type="region of interest" description="Disordered" evidence="1">
    <location>
        <begin position="41"/>
        <end position="66"/>
    </location>
</feature>
<reference evidence="4" key="1">
    <citation type="journal article" date="2019" name="Int. J. Syst. Evol. Microbiol.">
        <title>The Global Catalogue of Microorganisms (GCM) 10K type strain sequencing project: providing services to taxonomists for standard genome sequencing and annotation.</title>
        <authorList>
            <consortium name="The Broad Institute Genomics Platform"/>
            <consortium name="The Broad Institute Genome Sequencing Center for Infectious Disease"/>
            <person name="Wu L."/>
            <person name="Ma J."/>
        </authorList>
    </citation>
    <scope>NUCLEOTIDE SEQUENCE [LARGE SCALE GENOMIC DNA]</scope>
    <source>
        <strain evidence="4">JCM 16908</strain>
    </source>
</reference>
<dbReference type="Pfam" id="PF02796">
    <property type="entry name" value="HTH_7"/>
    <property type="match status" value="1"/>
</dbReference>
<gene>
    <name evidence="3" type="ORF">GCM10022226_47040</name>
</gene>
<dbReference type="EMBL" id="BAAAZR010000014">
    <property type="protein sequence ID" value="GAA3821338.1"/>
    <property type="molecule type" value="Genomic_DNA"/>
</dbReference>
<keyword evidence="4" id="KW-1185">Reference proteome</keyword>
<sequence length="131" mass="13978">MLAIARDRRARGESVSVIAKHLGIGRSTLYRALEADEPVPAAQAPALPVPAEAGGSEEEVQDSTPPGLAVTLQPVVVDQQDDREVVPWTNNADPIRRPRWYTDAELAAVQLASTGDGGYWVIVAGERLGLV</sequence>
<accession>A0ABP7ILL1</accession>
<dbReference type="CDD" id="cd00569">
    <property type="entry name" value="HTH_Hin_like"/>
    <property type="match status" value="1"/>
</dbReference>
<proteinExistence type="predicted"/>
<dbReference type="Gene3D" id="1.10.10.60">
    <property type="entry name" value="Homeodomain-like"/>
    <property type="match status" value="1"/>
</dbReference>
<evidence type="ECO:0000313" key="4">
    <source>
        <dbReference type="Proteomes" id="UP001500888"/>
    </source>
</evidence>
<dbReference type="Proteomes" id="UP001500888">
    <property type="component" value="Unassembled WGS sequence"/>
</dbReference>
<feature type="domain" description="Resolvase HTH" evidence="2">
    <location>
        <begin position="6"/>
        <end position="35"/>
    </location>
</feature>
<dbReference type="InterPro" id="IPR009057">
    <property type="entry name" value="Homeodomain-like_sf"/>
</dbReference>
<organism evidence="3 4">
    <name type="scientific">Sphaerisporangium flaviroseum</name>
    <dbReference type="NCBI Taxonomy" id="509199"/>
    <lineage>
        <taxon>Bacteria</taxon>
        <taxon>Bacillati</taxon>
        <taxon>Actinomycetota</taxon>
        <taxon>Actinomycetes</taxon>
        <taxon>Streptosporangiales</taxon>
        <taxon>Streptosporangiaceae</taxon>
        <taxon>Sphaerisporangium</taxon>
    </lineage>
</organism>
<dbReference type="InterPro" id="IPR006120">
    <property type="entry name" value="Resolvase_HTH_dom"/>
</dbReference>
<feature type="compositionally biased region" description="Low complexity" evidence="1">
    <location>
        <begin position="41"/>
        <end position="53"/>
    </location>
</feature>
<name>A0ABP7ILL1_9ACTN</name>
<dbReference type="SUPFAM" id="SSF46689">
    <property type="entry name" value="Homeodomain-like"/>
    <property type="match status" value="1"/>
</dbReference>
<comment type="caution">
    <text evidence="3">The sequence shown here is derived from an EMBL/GenBank/DDBJ whole genome shotgun (WGS) entry which is preliminary data.</text>
</comment>
<evidence type="ECO:0000313" key="3">
    <source>
        <dbReference type="EMBL" id="GAA3821338.1"/>
    </source>
</evidence>
<evidence type="ECO:0000259" key="2">
    <source>
        <dbReference type="Pfam" id="PF02796"/>
    </source>
</evidence>
<evidence type="ECO:0000256" key="1">
    <source>
        <dbReference type="SAM" id="MobiDB-lite"/>
    </source>
</evidence>
<protein>
    <recommendedName>
        <fullName evidence="2">Resolvase HTH domain-containing protein</fullName>
    </recommendedName>
</protein>